<evidence type="ECO:0000256" key="2">
    <source>
        <dbReference type="SAM" id="MobiDB-lite"/>
    </source>
</evidence>
<dbReference type="PANTHER" id="PTHR15377:SF3">
    <property type="entry name" value="WW DOMAIN-CONTAINING PROTEIN"/>
    <property type="match status" value="1"/>
</dbReference>
<dbReference type="Gene3D" id="1.10.10.440">
    <property type="entry name" value="FF domain"/>
    <property type="match status" value="2"/>
</dbReference>
<dbReference type="PROSITE" id="PS50020">
    <property type="entry name" value="WW_DOMAIN_2"/>
    <property type="match status" value="1"/>
</dbReference>
<dbReference type="InterPro" id="IPR002713">
    <property type="entry name" value="FF_domain"/>
</dbReference>
<dbReference type="InterPro" id="IPR036020">
    <property type="entry name" value="WW_dom_sf"/>
</dbReference>
<sequence>MEQLDYLRDASFQEKHRQDKPVSKHKLPGEEDWVVLKTRYGRRFVHNVKTNQSLWRPPVELIPALARFDAQAGNEEQDRLSEVAQQEDEQALLEGDEVKTVEPVVGRIEYDSEGSYEVIEVTDSEDESIPETKQQQQQVEFGEDDIAYQLAAMEENNNDDDEGDGEDAVQVFQEMLDDYQISPYTTWETIIGDTSADSILNDERYTALSSMKARREVWTQWSKNAAARLQELKKGIEKEDPRVGYLALLDEKASPKLYWPEFRRKYRRERAMTNREMSDKEREKLYREHIKRLKLPESTRRADLVALLQSLSVESETQLRHELLAHLHYISLPPATRDNIVKTHLRG</sequence>
<evidence type="ECO:0000313" key="4">
    <source>
        <dbReference type="EMBL" id="KAF2860538.1"/>
    </source>
</evidence>
<dbReference type="OrthoDB" id="410044at2759"/>
<evidence type="ECO:0000259" key="3">
    <source>
        <dbReference type="PROSITE" id="PS50020"/>
    </source>
</evidence>
<dbReference type="InterPro" id="IPR045148">
    <property type="entry name" value="TCRG1-like"/>
</dbReference>
<feature type="region of interest" description="Disordered" evidence="2">
    <location>
        <begin position="1"/>
        <end position="27"/>
    </location>
</feature>
<name>A0A6A7C1G6_9PEZI</name>
<keyword evidence="5" id="KW-1185">Reference proteome</keyword>
<evidence type="ECO:0000256" key="1">
    <source>
        <dbReference type="ARBA" id="ARBA00022737"/>
    </source>
</evidence>
<reference evidence="4" key="1">
    <citation type="journal article" date="2020" name="Stud. Mycol.">
        <title>101 Dothideomycetes genomes: a test case for predicting lifestyles and emergence of pathogens.</title>
        <authorList>
            <person name="Haridas S."/>
            <person name="Albert R."/>
            <person name="Binder M."/>
            <person name="Bloem J."/>
            <person name="Labutti K."/>
            <person name="Salamov A."/>
            <person name="Andreopoulos B."/>
            <person name="Baker S."/>
            <person name="Barry K."/>
            <person name="Bills G."/>
            <person name="Bluhm B."/>
            <person name="Cannon C."/>
            <person name="Castanera R."/>
            <person name="Culley D."/>
            <person name="Daum C."/>
            <person name="Ezra D."/>
            <person name="Gonzalez J."/>
            <person name="Henrissat B."/>
            <person name="Kuo A."/>
            <person name="Liang C."/>
            <person name="Lipzen A."/>
            <person name="Lutzoni F."/>
            <person name="Magnuson J."/>
            <person name="Mondo S."/>
            <person name="Nolan M."/>
            <person name="Ohm R."/>
            <person name="Pangilinan J."/>
            <person name="Park H.-J."/>
            <person name="Ramirez L."/>
            <person name="Alfaro M."/>
            <person name="Sun H."/>
            <person name="Tritt A."/>
            <person name="Yoshinaga Y."/>
            <person name="Zwiers L.-H."/>
            <person name="Turgeon B."/>
            <person name="Goodwin S."/>
            <person name="Spatafora J."/>
            <person name="Crous P."/>
            <person name="Grigoriev I."/>
        </authorList>
    </citation>
    <scope>NUCLEOTIDE SEQUENCE</scope>
    <source>
        <strain evidence="4">CBS 480.64</strain>
    </source>
</reference>
<organism evidence="4 5">
    <name type="scientific">Piedraia hortae CBS 480.64</name>
    <dbReference type="NCBI Taxonomy" id="1314780"/>
    <lineage>
        <taxon>Eukaryota</taxon>
        <taxon>Fungi</taxon>
        <taxon>Dikarya</taxon>
        <taxon>Ascomycota</taxon>
        <taxon>Pezizomycotina</taxon>
        <taxon>Dothideomycetes</taxon>
        <taxon>Dothideomycetidae</taxon>
        <taxon>Capnodiales</taxon>
        <taxon>Piedraiaceae</taxon>
        <taxon>Piedraia</taxon>
    </lineage>
</organism>
<feature type="compositionally biased region" description="Basic and acidic residues" evidence="2">
    <location>
        <begin position="1"/>
        <end position="22"/>
    </location>
</feature>
<dbReference type="Proteomes" id="UP000799421">
    <property type="component" value="Unassembled WGS sequence"/>
</dbReference>
<gene>
    <name evidence="4" type="ORF">K470DRAFT_216889</name>
</gene>
<protein>
    <recommendedName>
        <fullName evidence="3">WW domain-containing protein</fullName>
    </recommendedName>
</protein>
<dbReference type="Gene3D" id="2.20.70.10">
    <property type="match status" value="1"/>
</dbReference>
<dbReference type="Pfam" id="PF01846">
    <property type="entry name" value="FF"/>
    <property type="match status" value="1"/>
</dbReference>
<dbReference type="EMBL" id="MU005980">
    <property type="protein sequence ID" value="KAF2860538.1"/>
    <property type="molecule type" value="Genomic_DNA"/>
</dbReference>
<dbReference type="PANTHER" id="PTHR15377">
    <property type="entry name" value="TRANSCRIPTION ELONGATION REGULATOR 1"/>
    <property type="match status" value="1"/>
</dbReference>
<dbReference type="InterPro" id="IPR001202">
    <property type="entry name" value="WW_dom"/>
</dbReference>
<dbReference type="SUPFAM" id="SSF81698">
    <property type="entry name" value="FF domain"/>
    <property type="match status" value="1"/>
</dbReference>
<accession>A0A6A7C1G6</accession>
<dbReference type="GO" id="GO:0003712">
    <property type="term" value="F:transcription coregulator activity"/>
    <property type="evidence" value="ECO:0007669"/>
    <property type="project" value="TreeGrafter"/>
</dbReference>
<dbReference type="InterPro" id="IPR036517">
    <property type="entry name" value="FF_domain_sf"/>
</dbReference>
<dbReference type="SUPFAM" id="SSF51045">
    <property type="entry name" value="WW domain"/>
    <property type="match status" value="1"/>
</dbReference>
<proteinExistence type="predicted"/>
<evidence type="ECO:0000313" key="5">
    <source>
        <dbReference type="Proteomes" id="UP000799421"/>
    </source>
</evidence>
<keyword evidence="1" id="KW-0677">Repeat</keyword>
<feature type="domain" description="WW" evidence="3">
    <location>
        <begin position="27"/>
        <end position="60"/>
    </location>
</feature>
<dbReference type="GO" id="GO:0070063">
    <property type="term" value="F:RNA polymerase binding"/>
    <property type="evidence" value="ECO:0007669"/>
    <property type="project" value="InterPro"/>
</dbReference>
<dbReference type="AlphaFoldDB" id="A0A6A7C1G6"/>
<dbReference type="GO" id="GO:0005634">
    <property type="term" value="C:nucleus"/>
    <property type="evidence" value="ECO:0007669"/>
    <property type="project" value="TreeGrafter"/>
</dbReference>